<evidence type="ECO:0000256" key="10">
    <source>
        <dbReference type="ARBA" id="ARBA00049406"/>
    </source>
</evidence>
<comment type="caution">
    <text evidence="14">The sequence shown here is derived from an EMBL/GenBank/DDBJ whole genome shotgun (WGS) entry which is preliminary data.</text>
</comment>
<evidence type="ECO:0000256" key="3">
    <source>
        <dbReference type="ARBA" id="ARBA00008636"/>
    </source>
</evidence>
<dbReference type="PANTHER" id="PTHR30182">
    <property type="entry name" value="L-SERINE DEHYDRATASE"/>
    <property type="match status" value="1"/>
</dbReference>
<evidence type="ECO:0000256" key="5">
    <source>
        <dbReference type="ARBA" id="ARBA00022485"/>
    </source>
</evidence>
<dbReference type="GO" id="GO:0046872">
    <property type="term" value="F:metal ion binding"/>
    <property type="evidence" value="ECO:0007669"/>
    <property type="project" value="UniProtKB-KW"/>
</dbReference>
<dbReference type="EMBL" id="DVNA01000173">
    <property type="protein sequence ID" value="HIU55694.1"/>
    <property type="molecule type" value="Genomic_DNA"/>
</dbReference>
<dbReference type="InterPro" id="IPR029009">
    <property type="entry name" value="ASB_dom_sf"/>
</dbReference>
<evidence type="ECO:0000256" key="9">
    <source>
        <dbReference type="ARBA" id="ARBA00023239"/>
    </source>
</evidence>
<dbReference type="InterPro" id="IPR005130">
    <property type="entry name" value="Ser_deHydtase-like_asu"/>
</dbReference>
<keyword evidence="7 11" id="KW-0408">Iron</keyword>
<dbReference type="GO" id="GO:0006094">
    <property type="term" value="P:gluconeogenesis"/>
    <property type="evidence" value="ECO:0007669"/>
    <property type="project" value="UniProtKB-KW"/>
</dbReference>
<dbReference type="Pfam" id="PF03313">
    <property type="entry name" value="SDH_alpha"/>
    <property type="match status" value="1"/>
</dbReference>
<sequence length="400" mass="43336">MESIKEIFRIGKGPSSSHTMAPRAASQQFLARNPKAARFVVTLYGSLAATGKGHMTNTAILEVLSPAAPTEIVWKPKIFLPFHPNGMHFEAYDEADNKLDEWTTYSIGGGALADENSSSATHNVYEMTHLAQIQAWCERTGYGYWEYVEMCEGKEIWDYLTEVWKVMQEAINRGLETEGVLPGGLGVRRKAADYLIRAKGYTDSLRSRGMIYSYALATSEENAAGGIIVTAPTCGSCGVLPAVLYHLKQTRDFRESRILRAIATAGLFGNVAKTNASVSGAQVGCQGEVGVACAMAAAAACQLFGGTPAQIEYAAEMGLEHHLGLTCDPVCGLVQIPCIERNAFAAARAFDANIFATFSDGRHRVNYDKALEVMRQTGNDLPSLYKETSEGGLAKNYSLE</sequence>
<evidence type="ECO:0000256" key="11">
    <source>
        <dbReference type="RuleBase" id="RU366059"/>
    </source>
</evidence>
<dbReference type="InterPro" id="IPR051318">
    <property type="entry name" value="Fe-S_L-Ser"/>
</dbReference>
<feature type="domain" description="Serine dehydratase beta chain" evidence="13">
    <location>
        <begin position="3"/>
        <end position="71"/>
    </location>
</feature>
<feature type="domain" description="Serine dehydratase-like alpha subunit" evidence="12">
    <location>
        <begin position="152"/>
        <end position="394"/>
    </location>
</feature>
<evidence type="ECO:0000256" key="2">
    <source>
        <dbReference type="ARBA" id="ARBA00004742"/>
    </source>
</evidence>
<keyword evidence="9 11" id="KW-0456">Lyase</keyword>
<comment type="cofactor">
    <cofactor evidence="1 11">
        <name>[4Fe-4S] cluster</name>
        <dbReference type="ChEBI" id="CHEBI:49883"/>
    </cofactor>
</comment>
<dbReference type="InterPro" id="IPR004644">
    <property type="entry name" value="Fe-S_L-Ser_mono"/>
</dbReference>
<dbReference type="Pfam" id="PF03315">
    <property type="entry name" value="SDH_beta"/>
    <property type="match status" value="1"/>
</dbReference>
<evidence type="ECO:0000259" key="12">
    <source>
        <dbReference type="Pfam" id="PF03313"/>
    </source>
</evidence>
<evidence type="ECO:0000256" key="1">
    <source>
        <dbReference type="ARBA" id="ARBA00001966"/>
    </source>
</evidence>
<accession>A0A9D1M8Q6</accession>
<reference evidence="14" key="1">
    <citation type="submission" date="2020-10" db="EMBL/GenBank/DDBJ databases">
        <authorList>
            <person name="Gilroy R."/>
        </authorList>
    </citation>
    <scope>NUCLEOTIDE SEQUENCE</scope>
    <source>
        <strain evidence="14">CHK158-818</strain>
    </source>
</reference>
<dbReference type="Proteomes" id="UP000824112">
    <property type="component" value="Unassembled WGS sequence"/>
</dbReference>
<dbReference type="Gene3D" id="3.30.1330.90">
    <property type="entry name" value="D-3-phosphoglycerate dehydrogenase, domain 3"/>
    <property type="match status" value="2"/>
</dbReference>
<evidence type="ECO:0000256" key="7">
    <source>
        <dbReference type="ARBA" id="ARBA00023004"/>
    </source>
</evidence>
<evidence type="ECO:0000313" key="15">
    <source>
        <dbReference type="Proteomes" id="UP000824112"/>
    </source>
</evidence>
<dbReference type="GO" id="GO:0051539">
    <property type="term" value="F:4 iron, 4 sulfur cluster binding"/>
    <property type="evidence" value="ECO:0007669"/>
    <property type="project" value="UniProtKB-UniRule"/>
</dbReference>
<evidence type="ECO:0000313" key="14">
    <source>
        <dbReference type="EMBL" id="HIU55694.1"/>
    </source>
</evidence>
<dbReference type="GO" id="GO:0003941">
    <property type="term" value="F:L-serine ammonia-lyase activity"/>
    <property type="evidence" value="ECO:0007669"/>
    <property type="project" value="UniProtKB-UniRule"/>
</dbReference>
<keyword evidence="8 11" id="KW-0411">Iron-sulfur</keyword>
<dbReference type="SUPFAM" id="SSF143548">
    <property type="entry name" value="Serine metabolism enzymes domain"/>
    <property type="match status" value="1"/>
</dbReference>
<proteinExistence type="inferred from homology"/>
<comment type="catalytic activity">
    <reaction evidence="10 11">
        <text>L-serine = pyruvate + NH4(+)</text>
        <dbReference type="Rhea" id="RHEA:19169"/>
        <dbReference type="ChEBI" id="CHEBI:15361"/>
        <dbReference type="ChEBI" id="CHEBI:28938"/>
        <dbReference type="ChEBI" id="CHEBI:33384"/>
        <dbReference type="EC" id="4.3.1.17"/>
    </reaction>
</comment>
<keyword evidence="4 11" id="KW-0312">Gluconeogenesis</keyword>
<dbReference type="NCBIfam" id="TIGR00720">
    <property type="entry name" value="sda_mono"/>
    <property type="match status" value="1"/>
</dbReference>
<dbReference type="AlphaFoldDB" id="A0A9D1M8Q6"/>
<keyword evidence="5 11" id="KW-0004">4Fe-4S</keyword>
<dbReference type="PANTHER" id="PTHR30182:SF1">
    <property type="entry name" value="L-SERINE DEHYDRATASE 1"/>
    <property type="match status" value="1"/>
</dbReference>
<dbReference type="InterPro" id="IPR005131">
    <property type="entry name" value="Ser_deHydtase_bsu"/>
</dbReference>
<reference evidence="14" key="2">
    <citation type="journal article" date="2021" name="PeerJ">
        <title>Extensive microbial diversity within the chicken gut microbiome revealed by metagenomics and culture.</title>
        <authorList>
            <person name="Gilroy R."/>
            <person name="Ravi A."/>
            <person name="Getino M."/>
            <person name="Pursley I."/>
            <person name="Horton D.L."/>
            <person name="Alikhan N.F."/>
            <person name="Baker D."/>
            <person name="Gharbi K."/>
            <person name="Hall N."/>
            <person name="Watson M."/>
            <person name="Adriaenssens E.M."/>
            <person name="Foster-Nyarko E."/>
            <person name="Jarju S."/>
            <person name="Secka A."/>
            <person name="Antonio M."/>
            <person name="Oren A."/>
            <person name="Chaudhuri R.R."/>
            <person name="La Ragione R."/>
            <person name="Hildebrand F."/>
            <person name="Pallen M.J."/>
        </authorList>
    </citation>
    <scope>NUCLEOTIDE SEQUENCE</scope>
    <source>
        <strain evidence="14">CHK158-818</strain>
    </source>
</reference>
<evidence type="ECO:0000256" key="6">
    <source>
        <dbReference type="ARBA" id="ARBA00022723"/>
    </source>
</evidence>
<organism evidence="14 15">
    <name type="scientific">Candidatus Gallibacteroides avistercoris</name>
    <dbReference type="NCBI Taxonomy" id="2840833"/>
    <lineage>
        <taxon>Bacteria</taxon>
        <taxon>Pseudomonadati</taxon>
        <taxon>Bacteroidota</taxon>
        <taxon>Bacteroidia</taxon>
        <taxon>Bacteroidales</taxon>
        <taxon>Bacteroidaceae</taxon>
        <taxon>Bacteroidaceae incertae sedis</taxon>
        <taxon>Candidatus Gallibacteroides</taxon>
    </lineage>
</organism>
<name>A0A9D1M8Q6_9BACT</name>
<evidence type="ECO:0000256" key="8">
    <source>
        <dbReference type="ARBA" id="ARBA00023014"/>
    </source>
</evidence>
<comment type="pathway">
    <text evidence="2">Carbohydrate biosynthesis; gluconeogenesis.</text>
</comment>
<keyword evidence="6 11" id="KW-0479">Metal-binding</keyword>
<gene>
    <name evidence="14" type="ORF">IAB03_07820</name>
</gene>
<protein>
    <recommendedName>
        <fullName evidence="11">L-serine dehydratase</fullName>
        <ecNumber evidence="11">4.3.1.17</ecNumber>
    </recommendedName>
</protein>
<dbReference type="EC" id="4.3.1.17" evidence="11"/>
<evidence type="ECO:0000256" key="4">
    <source>
        <dbReference type="ARBA" id="ARBA00022432"/>
    </source>
</evidence>
<evidence type="ECO:0000259" key="13">
    <source>
        <dbReference type="Pfam" id="PF03315"/>
    </source>
</evidence>
<comment type="similarity">
    <text evidence="3 11">Belongs to the iron-sulfur dependent L-serine dehydratase family.</text>
</comment>